<dbReference type="PANTHER" id="PTHR13271">
    <property type="entry name" value="UNCHARACTERIZED PUTATIVE METHYLTRANSFERASE"/>
    <property type="match status" value="1"/>
</dbReference>
<comment type="caution">
    <text evidence="1">The sequence shown here is derived from an EMBL/GenBank/DDBJ whole genome shotgun (WGS) entry which is preliminary data.</text>
</comment>
<dbReference type="Proteomes" id="UP000774617">
    <property type="component" value="Unassembled WGS sequence"/>
</dbReference>
<name>A0ABQ8G242_9PEZI</name>
<accession>A0ABQ8G242</accession>
<protein>
    <recommendedName>
        <fullName evidence="3">SET domain-containing protein</fullName>
    </recommendedName>
</protein>
<dbReference type="SUPFAM" id="SSF82199">
    <property type="entry name" value="SET domain"/>
    <property type="match status" value="1"/>
</dbReference>
<dbReference type="PANTHER" id="PTHR13271:SF76">
    <property type="entry name" value="SET DOMAIN-CONTAINING PROTEIN 8"/>
    <property type="match status" value="1"/>
</dbReference>
<proteinExistence type="predicted"/>
<sequence length="491" mass="55347">MIIKRGRAEGWLRLPVSALKPWADLHDITLSGITVGPIPGFEQRGSTVIADRVLSARNTEPLMIIPRDLVLSQEAVRVHAKSDQHLREVLDALAEFGRTSRISILVFLLMQATSNCPDLKTKIGLHNPFKEYIKFLPEELLPTFWTESERELLIGTTLKPAVEAKIRSLHREFEQLRSATEPLKWCEEIWWDEEDGNLSFDDWLQVDAMYRSRALEFPGIGDSMVPCVDMANHASGEATAALYETDSDGNAVLLLRDDKELGKGDEITITYGDKKGACEMLFSYGFIEDSMASARELFLDLDIPDDDPLKRAKLHVNNSAPGFRVFDSDDAGATAGSTSWQSDFVWLLVVNEEDGLEFEVAQTTDGGRELRVYWSGSALEEPEKLAHALKAHPMWDVFRLRAVALIQDRIEGQLRLLYGAEDEVQAAPRGEGAGIRGRVWSLATRLRTLERDLLERAYGNLEEEKEKLIETESVQQYLQAMAQQDHEEDFT</sequence>
<evidence type="ECO:0000313" key="1">
    <source>
        <dbReference type="EMBL" id="KAH7038532.1"/>
    </source>
</evidence>
<reference evidence="1 2" key="1">
    <citation type="journal article" date="2021" name="Nat. Commun.">
        <title>Genetic determinants of endophytism in the Arabidopsis root mycobiome.</title>
        <authorList>
            <person name="Mesny F."/>
            <person name="Miyauchi S."/>
            <person name="Thiergart T."/>
            <person name="Pickel B."/>
            <person name="Atanasova L."/>
            <person name="Karlsson M."/>
            <person name="Huettel B."/>
            <person name="Barry K.W."/>
            <person name="Haridas S."/>
            <person name="Chen C."/>
            <person name="Bauer D."/>
            <person name="Andreopoulos W."/>
            <person name="Pangilinan J."/>
            <person name="LaButti K."/>
            <person name="Riley R."/>
            <person name="Lipzen A."/>
            <person name="Clum A."/>
            <person name="Drula E."/>
            <person name="Henrissat B."/>
            <person name="Kohler A."/>
            <person name="Grigoriev I.V."/>
            <person name="Martin F.M."/>
            <person name="Hacquard S."/>
        </authorList>
    </citation>
    <scope>NUCLEOTIDE SEQUENCE [LARGE SCALE GENOMIC DNA]</scope>
    <source>
        <strain evidence="1 2">MPI-SDFR-AT-0080</strain>
    </source>
</reference>
<evidence type="ECO:0008006" key="3">
    <source>
        <dbReference type="Google" id="ProtNLM"/>
    </source>
</evidence>
<keyword evidence="2" id="KW-1185">Reference proteome</keyword>
<organism evidence="1 2">
    <name type="scientific">Macrophomina phaseolina</name>
    <dbReference type="NCBI Taxonomy" id="35725"/>
    <lineage>
        <taxon>Eukaryota</taxon>
        <taxon>Fungi</taxon>
        <taxon>Dikarya</taxon>
        <taxon>Ascomycota</taxon>
        <taxon>Pezizomycotina</taxon>
        <taxon>Dothideomycetes</taxon>
        <taxon>Dothideomycetes incertae sedis</taxon>
        <taxon>Botryosphaeriales</taxon>
        <taxon>Botryosphaeriaceae</taxon>
        <taxon>Macrophomina</taxon>
    </lineage>
</organism>
<evidence type="ECO:0000313" key="2">
    <source>
        <dbReference type="Proteomes" id="UP000774617"/>
    </source>
</evidence>
<dbReference type="CDD" id="cd10527">
    <property type="entry name" value="SET_LSMT"/>
    <property type="match status" value="1"/>
</dbReference>
<gene>
    <name evidence="1" type="ORF">B0J12DRAFT_256743</name>
</gene>
<dbReference type="Gene3D" id="3.90.1410.10">
    <property type="entry name" value="set domain protein methyltransferase, domain 1"/>
    <property type="match status" value="1"/>
</dbReference>
<dbReference type="EMBL" id="JAGTJR010000033">
    <property type="protein sequence ID" value="KAH7038532.1"/>
    <property type="molecule type" value="Genomic_DNA"/>
</dbReference>
<dbReference type="InterPro" id="IPR050600">
    <property type="entry name" value="SETD3_SETD6_MTase"/>
</dbReference>
<dbReference type="InterPro" id="IPR046341">
    <property type="entry name" value="SET_dom_sf"/>
</dbReference>